<feature type="transmembrane region" description="Helical" evidence="10">
    <location>
        <begin position="388"/>
        <end position="412"/>
    </location>
</feature>
<dbReference type="GO" id="GO:0016829">
    <property type="term" value="F:lyase activity"/>
    <property type="evidence" value="ECO:0007669"/>
    <property type="project" value="UniProtKB-KW"/>
</dbReference>
<keyword evidence="4" id="KW-0997">Cell inner membrane</keyword>
<dbReference type="PANTHER" id="PTHR43653">
    <property type="entry name" value="CYTOCHROME C ASSEMBLY PROTEIN-RELATED"/>
    <property type="match status" value="1"/>
</dbReference>
<evidence type="ECO:0000256" key="2">
    <source>
        <dbReference type="ARBA" id="ARBA00009186"/>
    </source>
</evidence>
<dbReference type="InterPro" id="IPR003568">
    <property type="entry name" value="Cyt_c_biogenesis_CcmF"/>
</dbReference>
<comment type="subcellular location">
    <subcellularLocation>
        <location evidence="1">Cell inner membrane</location>
        <topology evidence="1">Multi-pass membrane protein</topology>
    </subcellularLocation>
</comment>
<evidence type="ECO:0000313" key="14">
    <source>
        <dbReference type="Proteomes" id="UP000697710"/>
    </source>
</evidence>
<feature type="transmembrane region" description="Helical" evidence="10">
    <location>
        <begin position="623"/>
        <end position="642"/>
    </location>
</feature>
<reference evidence="13" key="1">
    <citation type="submission" date="2020-04" db="EMBL/GenBank/DDBJ databases">
        <authorList>
            <person name="Zhang T."/>
        </authorList>
    </citation>
    <scope>NUCLEOTIDE SEQUENCE</scope>
    <source>
        <strain evidence="13">HKST-UBA01</strain>
    </source>
</reference>
<dbReference type="InterPro" id="IPR032523">
    <property type="entry name" value="CcmF_C"/>
</dbReference>
<sequence>MIDLGQYSVLAALVLALIAAGLGVAAYRTRREDLLLSTRHAVMAAAFFTSLACLGIIYAFVVGDYQMEYIWGNSDRDMPLFYRLGALWGGQSGSILFWGWLLAMYSTGVAIRHRKDDLRLMAPAYVTLMTVLAFFLAIVNFASNPFRRGAFVQPDGVGLNPLLQHPAMVIHPPCLYMGLIGFTVPFAIAVGALVSGQLGNEWMKKARFWALVAWLFLGVGNILGGMWAYQELGWGGYWAWDPVENAAFMPWLAATAFVHSVMIQERKQMLRIWNMVLILVTFNLTVFGTFITRSGMISSVHSFAQSAVGYWFAGFLIVSAAFSIVMIAIRAKDLRSQHHLDSFFSRESTFLLNNLILLGGAFAVLWGTVSPMVIEGIRGVRISLGPPFFNQIMVPVGLALLLLMGVGPLVPWRRANWASMRRTFLIPTVLGIVAVAILYFMGVAHAYALVTFSFCAFVLWTIISEFHRGIRARRSSSGENPIKALGQLFVKGQRRYGGYIIHLGVVVIFIGFAGAAFNKQAETTLKPGETWNFRDYQLTYRGLRVENTPSVESVAADVLLEENQQPQAILLPRKDWYRKNKQLASEVAIHSTLGSDLYVILASFEDATEEASLKLYWNPLVSWYWIGGIVMVIGGILVLLPLNRRRTPIGA</sequence>
<keyword evidence="3" id="KW-1003">Cell membrane</keyword>
<dbReference type="AlphaFoldDB" id="A0A956LX11"/>
<evidence type="ECO:0000256" key="4">
    <source>
        <dbReference type="ARBA" id="ARBA00022519"/>
    </source>
</evidence>
<dbReference type="Pfam" id="PF01578">
    <property type="entry name" value="Cytochrom_C_asm"/>
    <property type="match status" value="1"/>
</dbReference>
<proteinExistence type="inferred from homology"/>
<feature type="transmembrane region" description="Helical" evidence="10">
    <location>
        <begin position="308"/>
        <end position="329"/>
    </location>
</feature>
<protein>
    <submittedName>
        <fullName evidence="13">Heme lyase CcmF/NrfE family subunit</fullName>
    </submittedName>
</protein>
<evidence type="ECO:0000256" key="9">
    <source>
        <dbReference type="ARBA" id="ARBA00037230"/>
    </source>
</evidence>
<dbReference type="PANTHER" id="PTHR43653:SF1">
    <property type="entry name" value="CYTOCHROME C-TYPE BIOGENESIS PROTEIN CCMF"/>
    <property type="match status" value="1"/>
</dbReference>
<comment type="similarity">
    <text evidence="2">Belongs to the CcmF/CycK/Ccl1/NrfE/CcsA family.</text>
</comment>
<feature type="transmembrane region" description="Helical" evidence="10">
    <location>
        <begin position="6"/>
        <end position="29"/>
    </location>
</feature>
<dbReference type="PRINTS" id="PR01411">
    <property type="entry name" value="CCMFBIOGNSIS"/>
</dbReference>
<dbReference type="Proteomes" id="UP000697710">
    <property type="component" value="Unassembled WGS sequence"/>
</dbReference>
<keyword evidence="5 10" id="KW-0812">Transmembrane</keyword>
<feature type="transmembrane region" description="Helical" evidence="10">
    <location>
        <begin position="124"/>
        <end position="142"/>
    </location>
</feature>
<feature type="transmembrane region" description="Helical" evidence="10">
    <location>
        <begin position="276"/>
        <end position="296"/>
    </location>
</feature>
<feature type="domain" description="Cytochrome c assembly protein" evidence="11">
    <location>
        <begin position="88"/>
        <end position="294"/>
    </location>
</feature>
<dbReference type="InterPro" id="IPR003567">
    <property type="entry name" value="Cyt_c_biogenesis"/>
</dbReference>
<accession>A0A956LX11</accession>
<evidence type="ECO:0000256" key="1">
    <source>
        <dbReference type="ARBA" id="ARBA00004429"/>
    </source>
</evidence>
<comment type="function">
    <text evidence="9">Required for the biogenesis of c-type cytochromes. Possible subunit of a heme lyase.</text>
</comment>
<feature type="transmembrane region" description="Helical" evidence="10">
    <location>
        <begin position="496"/>
        <end position="517"/>
    </location>
</feature>
<organism evidence="13 14">
    <name type="scientific">Eiseniibacteriota bacterium</name>
    <dbReference type="NCBI Taxonomy" id="2212470"/>
    <lineage>
        <taxon>Bacteria</taxon>
        <taxon>Candidatus Eiseniibacteriota</taxon>
    </lineage>
</organism>
<feature type="transmembrane region" description="Helical" evidence="10">
    <location>
        <begin position="175"/>
        <end position="196"/>
    </location>
</feature>
<reference evidence="13" key="2">
    <citation type="journal article" date="2021" name="Microbiome">
        <title>Successional dynamics and alternative stable states in a saline activated sludge microbial community over 9 years.</title>
        <authorList>
            <person name="Wang Y."/>
            <person name="Ye J."/>
            <person name="Ju F."/>
            <person name="Liu L."/>
            <person name="Boyd J.A."/>
            <person name="Deng Y."/>
            <person name="Parks D.H."/>
            <person name="Jiang X."/>
            <person name="Yin X."/>
            <person name="Woodcroft B.J."/>
            <person name="Tyson G.W."/>
            <person name="Hugenholtz P."/>
            <person name="Polz M.F."/>
            <person name="Zhang T."/>
        </authorList>
    </citation>
    <scope>NUCLEOTIDE SEQUENCE</scope>
    <source>
        <strain evidence="13">HKST-UBA01</strain>
    </source>
</reference>
<dbReference type="GO" id="GO:0017004">
    <property type="term" value="P:cytochrome complex assembly"/>
    <property type="evidence" value="ECO:0007669"/>
    <property type="project" value="UniProtKB-KW"/>
</dbReference>
<feature type="transmembrane region" description="Helical" evidence="10">
    <location>
        <begin position="248"/>
        <end position="264"/>
    </location>
</feature>
<dbReference type="GO" id="GO:0015232">
    <property type="term" value="F:heme transmembrane transporter activity"/>
    <property type="evidence" value="ECO:0007669"/>
    <property type="project" value="InterPro"/>
</dbReference>
<dbReference type="EMBL" id="JAGQHR010000082">
    <property type="protein sequence ID" value="MCA9726901.1"/>
    <property type="molecule type" value="Genomic_DNA"/>
</dbReference>
<dbReference type="GO" id="GO:0020037">
    <property type="term" value="F:heme binding"/>
    <property type="evidence" value="ECO:0007669"/>
    <property type="project" value="InterPro"/>
</dbReference>
<dbReference type="Pfam" id="PF16327">
    <property type="entry name" value="CcmF_C"/>
    <property type="match status" value="1"/>
</dbReference>
<dbReference type="InterPro" id="IPR002541">
    <property type="entry name" value="Cyt_c_assembly"/>
</dbReference>
<keyword evidence="6" id="KW-0201">Cytochrome c-type biogenesis</keyword>
<evidence type="ECO:0000259" key="12">
    <source>
        <dbReference type="Pfam" id="PF16327"/>
    </source>
</evidence>
<name>A0A956LX11_UNCEI</name>
<comment type="caution">
    <text evidence="13">The sequence shown here is derived from an EMBL/GenBank/DDBJ whole genome shotgun (WGS) entry which is preliminary data.</text>
</comment>
<keyword evidence="7 10" id="KW-1133">Transmembrane helix</keyword>
<evidence type="ECO:0000256" key="5">
    <source>
        <dbReference type="ARBA" id="ARBA00022692"/>
    </source>
</evidence>
<evidence type="ECO:0000256" key="10">
    <source>
        <dbReference type="SAM" id="Phobius"/>
    </source>
</evidence>
<feature type="transmembrane region" description="Helical" evidence="10">
    <location>
        <begin position="424"/>
        <end position="441"/>
    </location>
</feature>
<keyword evidence="13" id="KW-0456">Lyase</keyword>
<evidence type="ECO:0000259" key="11">
    <source>
        <dbReference type="Pfam" id="PF01578"/>
    </source>
</evidence>
<dbReference type="PRINTS" id="PR01410">
    <property type="entry name" value="CCBIOGENESIS"/>
</dbReference>
<feature type="transmembrane region" description="Helical" evidence="10">
    <location>
        <begin position="350"/>
        <end position="368"/>
    </location>
</feature>
<evidence type="ECO:0000256" key="7">
    <source>
        <dbReference type="ARBA" id="ARBA00022989"/>
    </source>
</evidence>
<evidence type="ECO:0000256" key="3">
    <source>
        <dbReference type="ARBA" id="ARBA00022475"/>
    </source>
</evidence>
<gene>
    <name evidence="13" type="ORF">KC729_04405</name>
</gene>
<feature type="transmembrane region" description="Helical" evidence="10">
    <location>
        <begin position="41"/>
        <end position="61"/>
    </location>
</feature>
<evidence type="ECO:0000256" key="6">
    <source>
        <dbReference type="ARBA" id="ARBA00022748"/>
    </source>
</evidence>
<keyword evidence="8 10" id="KW-0472">Membrane</keyword>
<feature type="transmembrane region" description="Helical" evidence="10">
    <location>
        <begin position="81"/>
        <end position="103"/>
    </location>
</feature>
<dbReference type="GO" id="GO:0005886">
    <property type="term" value="C:plasma membrane"/>
    <property type="evidence" value="ECO:0007669"/>
    <property type="project" value="UniProtKB-SubCell"/>
</dbReference>
<feature type="transmembrane region" description="Helical" evidence="10">
    <location>
        <begin position="447"/>
        <end position="466"/>
    </location>
</feature>
<evidence type="ECO:0000256" key="8">
    <source>
        <dbReference type="ARBA" id="ARBA00023136"/>
    </source>
</evidence>
<feature type="transmembrane region" description="Helical" evidence="10">
    <location>
        <begin position="208"/>
        <end position="228"/>
    </location>
</feature>
<evidence type="ECO:0000313" key="13">
    <source>
        <dbReference type="EMBL" id="MCA9726901.1"/>
    </source>
</evidence>
<feature type="domain" description="Cytochrome c-type biogenesis protein CcmF C-terminal" evidence="12">
    <location>
        <begin position="315"/>
        <end position="639"/>
    </location>
</feature>